<sequence length="184" mass="19100">MQHHKNVALVIGSIGLLTLSACSSTESTGATESPVASQTTETVVASETETVQHTTEVVETSTEATTAANVDEPVENADLPYSGIGVGSPFSLNGEDATVCIYGDGYGTNVWAAGSNTSCEFVSAVHHELVDDLNPTTDNIRDHLPATVTATSPTTGETYDLTCSQRGDALVSCRGGNNASVHFY</sequence>
<dbReference type="KEGG" id="csur:N24_1416"/>
<dbReference type="PROSITE" id="PS51257">
    <property type="entry name" value="PROKAR_LIPOPROTEIN"/>
    <property type="match status" value="1"/>
</dbReference>
<name>A0A169RVM4_9CORY</name>
<keyword evidence="3" id="KW-1185">Reference proteome</keyword>
<feature type="signal peptide" evidence="1">
    <location>
        <begin position="1"/>
        <end position="23"/>
    </location>
</feature>
<dbReference type="RefSeq" id="WP_231910924.1">
    <property type="nucleotide sequence ID" value="NZ_AP017369.1"/>
</dbReference>
<dbReference type="AlphaFoldDB" id="A0A169RVM4"/>
<proteinExistence type="predicted"/>
<feature type="chain" id="PRO_5039398452" description="Secreted protein" evidence="1">
    <location>
        <begin position="24"/>
        <end position="184"/>
    </location>
</feature>
<gene>
    <name evidence="2" type="ORF">N24_1416</name>
</gene>
<organism evidence="2 3">
    <name type="scientific">Corynebacterium suranareeae</name>
    <dbReference type="NCBI Taxonomy" id="2506452"/>
    <lineage>
        <taxon>Bacteria</taxon>
        <taxon>Bacillati</taxon>
        <taxon>Actinomycetota</taxon>
        <taxon>Actinomycetes</taxon>
        <taxon>Mycobacteriales</taxon>
        <taxon>Corynebacteriaceae</taxon>
        <taxon>Corynebacterium</taxon>
    </lineage>
</organism>
<evidence type="ECO:0000256" key="1">
    <source>
        <dbReference type="SAM" id="SignalP"/>
    </source>
</evidence>
<evidence type="ECO:0008006" key="4">
    <source>
        <dbReference type="Google" id="ProtNLM"/>
    </source>
</evidence>
<dbReference type="EMBL" id="AP017369">
    <property type="protein sequence ID" value="BAU95678.1"/>
    <property type="molecule type" value="Genomic_DNA"/>
</dbReference>
<reference evidence="2 3" key="1">
    <citation type="submission" date="2016-02" db="EMBL/GenBank/DDBJ databases">
        <title>Corynebacterium glutamicum N24 whole genome sequencing project.</title>
        <authorList>
            <person name="Matsutani M."/>
            <person name="Nangtapong N."/>
            <person name="Yakushi T."/>
            <person name="Matsushita K."/>
        </authorList>
    </citation>
    <scope>NUCLEOTIDE SEQUENCE [LARGE SCALE GENOMIC DNA]</scope>
    <source>
        <strain evidence="2 3">N24</strain>
    </source>
</reference>
<accession>A0A169RVM4</accession>
<evidence type="ECO:0000313" key="3">
    <source>
        <dbReference type="Proteomes" id="UP000218244"/>
    </source>
</evidence>
<keyword evidence="1" id="KW-0732">Signal</keyword>
<evidence type="ECO:0000313" key="2">
    <source>
        <dbReference type="EMBL" id="BAU95678.1"/>
    </source>
</evidence>
<protein>
    <recommendedName>
        <fullName evidence="4">Secreted protein</fullName>
    </recommendedName>
</protein>
<dbReference type="Proteomes" id="UP000218244">
    <property type="component" value="Chromosome"/>
</dbReference>